<comment type="caution">
    <text evidence="2">The sequence shown here is derived from an EMBL/GenBank/DDBJ whole genome shotgun (WGS) entry which is preliminary data.</text>
</comment>
<feature type="compositionally biased region" description="Polar residues" evidence="1">
    <location>
        <begin position="62"/>
        <end position="71"/>
    </location>
</feature>
<dbReference type="AlphaFoldDB" id="A0A2R6NW53"/>
<feature type="region of interest" description="Disordered" evidence="1">
    <location>
        <begin position="52"/>
        <end position="75"/>
    </location>
</feature>
<keyword evidence="3" id="KW-1185">Reference proteome</keyword>
<evidence type="ECO:0000313" key="2">
    <source>
        <dbReference type="EMBL" id="PSR78087.1"/>
    </source>
</evidence>
<organism evidence="2 3">
    <name type="scientific">Hermanssonia centrifuga</name>
    <dbReference type="NCBI Taxonomy" id="98765"/>
    <lineage>
        <taxon>Eukaryota</taxon>
        <taxon>Fungi</taxon>
        <taxon>Dikarya</taxon>
        <taxon>Basidiomycota</taxon>
        <taxon>Agaricomycotina</taxon>
        <taxon>Agaricomycetes</taxon>
        <taxon>Polyporales</taxon>
        <taxon>Meruliaceae</taxon>
        <taxon>Hermanssonia</taxon>
    </lineage>
</organism>
<dbReference type="EMBL" id="MLYV02000759">
    <property type="protein sequence ID" value="PSR78087.1"/>
    <property type="molecule type" value="Genomic_DNA"/>
</dbReference>
<name>A0A2R6NW53_9APHY</name>
<gene>
    <name evidence="2" type="ORF">PHLCEN_2v7581</name>
</gene>
<accession>A0A2R6NW53</accession>
<reference evidence="2 3" key="1">
    <citation type="submission" date="2018-02" db="EMBL/GenBank/DDBJ databases">
        <title>Genome sequence of the basidiomycete white-rot fungus Phlebia centrifuga.</title>
        <authorList>
            <person name="Granchi Z."/>
            <person name="Peng M."/>
            <person name="de Vries R.P."/>
            <person name="Hilden K."/>
            <person name="Makela M.R."/>
            <person name="Grigoriev I."/>
            <person name="Riley R."/>
        </authorList>
    </citation>
    <scope>NUCLEOTIDE SEQUENCE [LARGE SCALE GENOMIC DNA]</scope>
    <source>
        <strain evidence="2 3">FBCC195</strain>
    </source>
</reference>
<evidence type="ECO:0000256" key="1">
    <source>
        <dbReference type="SAM" id="MobiDB-lite"/>
    </source>
</evidence>
<proteinExistence type="predicted"/>
<sequence length="294" mass="33991">MSVGACAQFQNFDTVVRNSLSGTSPVTQYNNFRPPYYDHYYHHCVTSASSSNHLNHIGNDPHPNQSAQPPASMSTSTSIVSSHIKNVLKDVADLDPVLQPVWRHYTDEVNFLLKIAIMIRIHNNGMQELQRFEDLPPFDELPLPFIPDRRQRPKPPLMYFGWKINADEWFNYAKRHNLTVTVRVMHFEGEDDPDFSENDEDDTPETVVEETSKYHSVAHVFWSFLWELGITPYTVCPLKCCMSLRGSVTMLALRDNYKDNSSLTQDKLQQLQDKLGETGPPGWYPSNHFHWTYR</sequence>
<dbReference type="Proteomes" id="UP000186601">
    <property type="component" value="Unassembled WGS sequence"/>
</dbReference>
<evidence type="ECO:0000313" key="3">
    <source>
        <dbReference type="Proteomes" id="UP000186601"/>
    </source>
</evidence>
<protein>
    <submittedName>
        <fullName evidence="2">Uncharacterized protein</fullName>
    </submittedName>
</protein>